<feature type="domain" description="Peptidoglycan binding-like" evidence="2">
    <location>
        <begin position="348"/>
        <end position="400"/>
    </location>
</feature>
<feature type="domain" description="Transglycosylase SLT" evidence="3">
    <location>
        <begin position="36"/>
        <end position="326"/>
    </location>
</feature>
<dbReference type="Pfam" id="PF13406">
    <property type="entry name" value="SLT_2"/>
    <property type="match status" value="1"/>
</dbReference>
<dbReference type="InterPro" id="IPR043426">
    <property type="entry name" value="MltB-like"/>
</dbReference>
<evidence type="ECO:0000259" key="3">
    <source>
        <dbReference type="Pfam" id="PF13406"/>
    </source>
</evidence>
<dbReference type="PANTHER" id="PTHR30163:SF8">
    <property type="entry name" value="LYTIC MUREIN TRANSGLYCOSYLASE"/>
    <property type="match status" value="1"/>
</dbReference>
<dbReference type="InterPro" id="IPR031304">
    <property type="entry name" value="SLT_2"/>
</dbReference>
<dbReference type="RefSeq" id="WP_284339510.1">
    <property type="nucleotide sequence ID" value="NZ_BSNS01000007.1"/>
</dbReference>
<sequence length="403" mass="43405">MVLIQRNRSSRQRIAALAAAAVLALSAVASPLANSASFVAGLWPEAQAMGVSRQAFEASFAGYQPLPKVMELTRKQPEFSQTVAEYIGKRITDAQVGKGRAMRGEWAQTLAAISQRYGVQPEAILAIWGMETNFGSYMGGNNTIHALATLTENGYRADFFKRELLTALRIVSDGHVAPQAMVGSWAGAMGHTQFMPTSFMSYAADYNGDGRKDIWNSVPDALASTANYLRAHGWRAGETWGYEVALPRGFDFARAEALGSVSLGQWQQLGVARTSGRAFPRPSDTARLYLPAGGDGPAFLVLPNFDVIKRYNNSNSYALAVGHLADRIIGGGPFARPWPAGDFSLSKSQRVELQSLLARRGYDVGTPDGVVGPRTRAAIIAFQRAAGLTPDGFASGRLLRTLQ</sequence>
<evidence type="ECO:0000313" key="4">
    <source>
        <dbReference type="EMBL" id="GLQ54068.1"/>
    </source>
</evidence>
<dbReference type="Gene3D" id="1.10.8.350">
    <property type="entry name" value="Bacterial muramidase"/>
    <property type="match status" value="1"/>
</dbReference>
<keyword evidence="1" id="KW-0732">Signal</keyword>
<proteinExistence type="predicted"/>
<dbReference type="PANTHER" id="PTHR30163">
    <property type="entry name" value="MEMBRANE-BOUND LYTIC MUREIN TRANSGLYCOSYLASE B"/>
    <property type="match status" value="1"/>
</dbReference>
<evidence type="ECO:0000256" key="1">
    <source>
        <dbReference type="SAM" id="SignalP"/>
    </source>
</evidence>
<accession>A0ABQ5W2V8</accession>
<dbReference type="SUPFAM" id="SSF53955">
    <property type="entry name" value="Lysozyme-like"/>
    <property type="match status" value="1"/>
</dbReference>
<dbReference type="EMBL" id="BSNS01000007">
    <property type="protein sequence ID" value="GLQ54068.1"/>
    <property type="molecule type" value="Genomic_DNA"/>
</dbReference>
<comment type="caution">
    <text evidence="4">The sequence shown here is derived from an EMBL/GenBank/DDBJ whole genome shotgun (WGS) entry which is preliminary data.</text>
</comment>
<protein>
    <submittedName>
        <fullName evidence="4">Murein transglycosylase</fullName>
    </submittedName>
</protein>
<dbReference type="InterPro" id="IPR036365">
    <property type="entry name" value="PGBD-like_sf"/>
</dbReference>
<feature type="signal peptide" evidence="1">
    <location>
        <begin position="1"/>
        <end position="29"/>
    </location>
</feature>
<dbReference type="Proteomes" id="UP001156691">
    <property type="component" value="Unassembled WGS sequence"/>
</dbReference>
<dbReference type="InterPro" id="IPR011970">
    <property type="entry name" value="MltB_2"/>
</dbReference>
<dbReference type="InterPro" id="IPR023346">
    <property type="entry name" value="Lysozyme-like_dom_sf"/>
</dbReference>
<dbReference type="Gene3D" id="1.10.101.10">
    <property type="entry name" value="PGBD-like superfamily/PGBD"/>
    <property type="match status" value="1"/>
</dbReference>
<reference evidence="5" key="1">
    <citation type="journal article" date="2019" name="Int. J. Syst. Evol. Microbiol.">
        <title>The Global Catalogue of Microorganisms (GCM) 10K type strain sequencing project: providing services to taxonomists for standard genome sequencing and annotation.</title>
        <authorList>
            <consortium name="The Broad Institute Genomics Platform"/>
            <consortium name="The Broad Institute Genome Sequencing Center for Infectious Disease"/>
            <person name="Wu L."/>
            <person name="Ma J."/>
        </authorList>
    </citation>
    <scope>NUCLEOTIDE SEQUENCE [LARGE SCALE GENOMIC DNA]</scope>
    <source>
        <strain evidence="5">NBRC 112416</strain>
    </source>
</reference>
<dbReference type="Pfam" id="PF01471">
    <property type="entry name" value="PG_binding_1"/>
    <property type="match status" value="1"/>
</dbReference>
<organism evidence="4 5">
    <name type="scientific">Devosia nitrariae</name>
    <dbReference type="NCBI Taxonomy" id="2071872"/>
    <lineage>
        <taxon>Bacteria</taxon>
        <taxon>Pseudomonadati</taxon>
        <taxon>Pseudomonadota</taxon>
        <taxon>Alphaproteobacteria</taxon>
        <taxon>Hyphomicrobiales</taxon>
        <taxon>Devosiaceae</taxon>
        <taxon>Devosia</taxon>
    </lineage>
</organism>
<dbReference type="InterPro" id="IPR002477">
    <property type="entry name" value="Peptidoglycan-bd-like"/>
</dbReference>
<dbReference type="Gene3D" id="1.10.530.10">
    <property type="match status" value="1"/>
</dbReference>
<dbReference type="InterPro" id="IPR036366">
    <property type="entry name" value="PGBDSf"/>
</dbReference>
<dbReference type="NCBIfam" id="TIGR02283">
    <property type="entry name" value="MltB_2"/>
    <property type="match status" value="1"/>
</dbReference>
<gene>
    <name evidence="4" type="ORF">GCM10010862_13270</name>
</gene>
<keyword evidence="5" id="KW-1185">Reference proteome</keyword>
<dbReference type="CDD" id="cd13399">
    <property type="entry name" value="Slt35-like"/>
    <property type="match status" value="1"/>
</dbReference>
<evidence type="ECO:0000259" key="2">
    <source>
        <dbReference type="Pfam" id="PF01471"/>
    </source>
</evidence>
<dbReference type="SUPFAM" id="SSF47090">
    <property type="entry name" value="PGBD-like"/>
    <property type="match status" value="1"/>
</dbReference>
<name>A0ABQ5W2V8_9HYPH</name>
<feature type="chain" id="PRO_5046696777" evidence="1">
    <location>
        <begin position="30"/>
        <end position="403"/>
    </location>
</feature>
<evidence type="ECO:0000313" key="5">
    <source>
        <dbReference type="Proteomes" id="UP001156691"/>
    </source>
</evidence>